<name>A0A6A5QCU5_AMPQU</name>
<keyword evidence="3" id="KW-1185">Reference proteome</keyword>
<gene>
    <name evidence="2" type="ORF">BDU57DRAFT_523402</name>
</gene>
<evidence type="ECO:0000313" key="3">
    <source>
        <dbReference type="Proteomes" id="UP000800096"/>
    </source>
</evidence>
<dbReference type="EMBL" id="ML979141">
    <property type="protein sequence ID" value="KAF1912057.1"/>
    <property type="molecule type" value="Genomic_DNA"/>
</dbReference>
<accession>A0A6A5QCU5</accession>
<feature type="compositionally biased region" description="Acidic residues" evidence="1">
    <location>
        <begin position="46"/>
        <end position="60"/>
    </location>
</feature>
<proteinExistence type="predicted"/>
<reference evidence="2" key="1">
    <citation type="journal article" date="2020" name="Stud. Mycol.">
        <title>101 Dothideomycetes genomes: a test case for predicting lifestyles and emergence of pathogens.</title>
        <authorList>
            <person name="Haridas S."/>
            <person name="Albert R."/>
            <person name="Binder M."/>
            <person name="Bloem J."/>
            <person name="Labutti K."/>
            <person name="Salamov A."/>
            <person name="Andreopoulos B."/>
            <person name="Baker S."/>
            <person name="Barry K."/>
            <person name="Bills G."/>
            <person name="Bluhm B."/>
            <person name="Cannon C."/>
            <person name="Castanera R."/>
            <person name="Culley D."/>
            <person name="Daum C."/>
            <person name="Ezra D."/>
            <person name="Gonzalez J."/>
            <person name="Henrissat B."/>
            <person name="Kuo A."/>
            <person name="Liang C."/>
            <person name="Lipzen A."/>
            <person name="Lutzoni F."/>
            <person name="Magnuson J."/>
            <person name="Mondo S."/>
            <person name="Nolan M."/>
            <person name="Ohm R."/>
            <person name="Pangilinan J."/>
            <person name="Park H.-J."/>
            <person name="Ramirez L."/>
            <person name="Alfaro M."/>
            <person name="Sun H."/>
            <person name="Tritt A."/>
            <person name="Yoshinaga Y."/>
            <person name="Zwiers L.-H."/>
            <person name="Turgeon B."/>
            <person name="Goodwin S."/>
            <person name="Spatafora J."/>
            <person name="Crous P."/>
            <person name="Grigoriev I."/>
        </authorList>
    </citation>
    <scope>NUCLEOTIDE SEQUENCE</scope>
    <source>
        <strain evidence="2">HMLAC05119</strain>
    </source>
</reference>
<dbReference type="Proteomes" id="UP000800096">
    <property type="component" value="Unassembled WGS sequence"/>
</dbReference>
<evidence type="ECO:0000256" key="1">
    <source>
        <dbReference type="SAM" id="MobiDB-lite"/>
    </source>
</evidence>
<dbReference type="AlphaFoldDB" id="A0A6A5QCU5"/>
<feature type="region of interest" description="Disordered" evidence="1">
    <location>
        <begin position="34"/>
        <end position="60"/>
    </location>
</feature>
<protein>
    <submittedName>
        <fullName evidence="2">Uncharacterized protein</fullName>
    </submittedName>
</protein>
<sequence>MAVDNTIATLEEEMRAARERHRVDSIRLAAVNRKEERLSRPSNQEQEGEDEEDDSSWASDDDFYPQIYAFQSARDFEAAASNLSAAISKTTIPLLFEEMHVALPLELRVLIYGYLFSPGHHEILPDTFSCSCDKYCYELCNANLPPPRPLCANYNLFALNYLKNALHGTNMLPELAEAWYSNKTFELSEWWVCGFFLSIDLWEAGIKPKDHIRKLMLVLDLEMHSMGSKGMRNTIRDMVGMKSNAMVLLCLQYHDRFSKTTYVPTSHLDAVLATIRDTESTGVSILTYPLTSVHAWIFSDKEVAAIAIPLLHGSTASAKVWLERAEQIQKFVQHCGKSDIPDDLSAEDRKWAEIFFSPHDLTLTKSQNQGP</sequence>
<evidence type="ECO:0000313" key="2">
    <source>
        <dbReference type="EMBL" id="KAF1912057.1"/>
    </source>
</evidence>
<organism evidence="2 3">
    <name type="scientific">Ampelomyces quisqualis</name>
    <name type="common">Powdery mildew agent</name>
    <dbReference type="NCBI Taxonomy" id="50730"/>
    <lineage>
        <taxon>Eukaryota</taxon>
        <taxon>Fungi</taxon>
        <taxon>Dikarya</taxon>
        <taxon>Ascomycota</taxon>
        <taxon>Pezizomycotina</taxon>
        <taxon>Dothideomycetes</taxon>
        <taxon>Pleosporomycetidae</taxon>
        <taxon>Pleosporales</taxon>
        <taxon>Pleosporineae</taxon>
        <taxon>Phaeosphaeriaceae</taxon>
        <taxon>Ampelomyces</taxon>
    </lineage>
</organism>